<feature type="compositionally biased region" description="Acidic residues" evidence="1">
    <location>
        <begin position="358"/>
        <end position="382"/>
    </location>
</feature>
<protein>
    <submittedName>
        <fullName evidence="2">Uncharacterized protein</fullName>
    </submittedName>
</protein>
<organism evidence="2 3">
    <name type="scientific">Lasiosphaeria hispida</name>
    <dbReference type="NCBI Taxonomy" id="260671"/>
    <lineage>
        <taxon>Eukaryota</taxon>
        <taxon>Fungi</taxon>
        <taxon>Dikarya</taxon>
        <taxon>Ascomycota</taxon>
        <taxon>Pezizomycotina</taxon>
        <taxon>Sordariomycetes</taxon>
        <taxon>Sordariomycetidae</taxon>
        <taxon>Sordariales</taxon>
        <taxon>Lasiosphaeriaceae</taxon>
        <taxon>Lasiosphaeria</taxon>
    </lineage>
</organism>
<dbReference type="InterPro" id="IPR036397">
    <property type="entry name" value="RNaseH_sf"/>
</dbReference>
<reference evidence="2" key="2">
    <citation type="submission" date="2023-06" db="EMBL/GenBank/DDBJ databases">
        <authorList>
            <consortium name="Lawrence Berkeley National Laboratory"/>
            <person name="Haridas S."/>
            <person name="Hensen N."/>
            <person name="Bonometti L."/>
            <person name="Westerberg I."/>
            <person name="Brannstrom I.O."/>
            <person name="Guillou S."/>
            <person name="Cros-Aarteil S."/>
            <person name="Calhoun S."/>
            <person name="Kuo A."/>
            <person name="Mondo S."/>
            <person name="Pangilinan J."/>
            <person name="Riley R."/>
            <person name="Labutti K."/>
            <person name="Andreopoulos B."/>
            <person name="Lipzen A."/>
            <person name="Chen C."/>
            <person name="Yanf M."/>
            <person name="Daum C."/>
            <person name="Ng V."/>
            <person name="Clum A."/>
            <person name="Steindorff A."/>
            <person name="Ohm R."/>
            <person name="Martin F."/>
            <person name="Silar P."/>
            <person name="Natvig D."/>
            <person name="Lalanne C."/>
            <person name="Gautier V."/>
            <person name="Ament-Velasquez S.L."/>
            <person name="Kruys A."/>
            <person name="Hutchinson M.I."/>
            <person name="Powell A.J."/>
            <person name="Barry K."/>
            <person name="Miller A.N."/>
            <person name="Grigoriev I.V."/>
            <person name="Debuchy R."/>
            <person name="Gladieux P."/>
            <person name="Thoren M.H."/>
            <person name="Johannesson H."/>
        </authorList>
    </citation>
    <scope>NUCLEOTIDE SEQUENCE</scope>
    <source>
        <strain evidence="2">CBS 955.72</strain>
    </source>
</reference>
<reference evidence="2" key="1">
    <citation type="journal article" date="2023" name="Mol. Phylogenet. Evol.">
        <title>Genome-scale phylogeny and comparative genomics of the fungal order Sordariales.</title>
        <authorList>
            <person name="Hensen N."/>
            <person name="Bonometti L."/>
            <person name="Westerberg I."/>
            <person name="Brannstrom I.O."/>
            <person name="Guillou S."/>
            <person name="Cros-Aarteil S."/>
            <person name="Calhoun S."/>
            <person name="Haridas S."/>
            <person name="Kuo A."/>
            <person name="Mondo S."/>
            <person name="Pangilinan J."/>
            <person name="Riley R."/>
            <person name="LaButti K."/>
            <person name="Andreopoulos B."/>
            <person name="Lipzen A."/>
            <person name="Chen C."/>
            <person name="Yan M."/>
            <person name="Daum C."/>
            <person name="Ng V."/>
            <person name="Clum A."/>
            <person name="Steindorff A."/>
            <person name="Ohm R.A."/>
            <person name="Martin F."/>
            <person name="Silar P."/>
            <person name="Natvig D.O."/>
            <person name="Lalanne C."/>
            <person name="Gautier V."/>
            <person name="Ament-Velasquez S.L."/>
            <person name="Kruys A."/>
            <person name="Hutchinson M.I."/>
            <person name="Powell A.J."/>
            <person name="Barry K."/>
            <person name="Miller A.N."/>
            <person name="Grigoriev I.V."/>
            <person name="Debuchy R."/>
            <person name="Gladieux P."/>
            <person name="Hiltunen Thoren M."/>
            <person name="Johannesson H."/>
        </authorList>
    </citation>
    <scope>NUCLEOTIDE SEQUENCE</scope>
    <source>
        <strain evidence="2">CBS 955.72</strain>
    </source>
</reference>
<evidence type="ECO:0000256" key="1">
    <source>
        <dbReference type="SAM" id="MobiDB-lite"/>
    </source>
</evidence>
<dbReference type="Gene3D" id="3.30.420.10">
    <property type="entry name" value="Ribonuclease H-like superfamily/Ribonuclease H"/>
    <property type="match status" value="1"/>
</dbReference>
<accession>A0AAJ0M7Q7</accession>
<keyword evidence="3" id="KW-1185">Reference proteome</keyword>
<dbReference type="AlphaFoldDB" id="A0AAJ0M7Q7"/>
<dbReference type="Proteomes" id="UP001275084">
    <property type="component" value="Unassembled WGS sequence"/>
</dbReference>
<dbReference type="EMBL" id="JAUIQD010000009">
    <property type="protein sequence ID" value="KAK3339929.1"/>
    <property type="molecule type" value="Genomic_DNA"/>
</dbReference>
<evidence type="ECO:0000313" key="3">
    <source>
        <dbReference type="Proteomes" id="UP001275084"/>
    </source>
</evidence>
<dbReference type="GO" id="GO:0003676">
    <property type="term" value="F:nucleic acid binding"/>
    <property type="evidence" value="ECO:0007669"/>
    <property type="project" value="InterPro"/>
</dbReference>
<evidence type="ECO:0000313" key="2">
    <source>
        <dbReference type="EMBL" id="KAK3339929.1"/>
    </source>
</evidence>
<comment type="caution">
    <text evidence="2">The sequence shown here is derived from an EMBL/GenBank/DDBJ whole genome shotgun (WGS) entry which is preliminary data.</text>
</comment>
<feature type="region of interest" description="Disordered" evidence="1">
    <location>
        <begin position="54"/>
        <end position="74"/>
    </location>
</feature>
<sequence>MAPSFDTPKKARIKGGLEVAEMIEHNNPGITIPRLQLAQLFDCHVDTISRLKYDTNDRTKPSEDGETRGRKRKLDSTHVDAIVKMYDEHPHEAPDMPWTTQLQHACDEEVHATTTHRTMGEAGYKKCVACVRPYVPPDRAEERVCHCRIMLEELDQADFLKNRYSEESHFGWKQKPMGRRYVSRKRGTRYEPRNVREAPAEEEPSDRHAHVWGCIGQRVYLDTILKPYVGVWLEEGDRDWRLEEDNDSGHGPSAHNIVRTWKKDVGLQYFFNAPKSPDLSPIENAWVSPNDTVHKSARLVSTTEGLFAIAKQAWDDLPQSSMDPWIRSARQRYKDCVASGGRWVARERLPRKDGKEIEPDDSEDSDLDAEGEYWPDEDQFED</sequence>
<proteinExistence type="predicted"/>
<feature type="compositionally biased region" description="Basic and acidic residues" evidence="1">
    <location>
        <begin position="345"/>
        <end position="357"/>
    </location>
</feature>
<feature type="region of interest" description="Disordered" evidence="1">
    <location>
        <begin position="345"/>
        <end position="382"/>
    </location>
</feature>
<gene>
    <name evidence="2" type="ORF">B0T25DRAFT_560916</name>
</gene>
<name>A0AAJ0M7Q7_9PEZI</name>